<dbReference type="AlphaFoldDB" id="A0A1Q8QRI7"/>
<comment type="caution">
    <text evidence="1">The sequence shown here is derived from an EMBL/GenBank/DDBJ whole genome shotgun (WGS) entry which is preliminary data.</text>
</comment>
<organism evidence="1 2">
    <name type="scientific">Desulfosporosinus metallidurans</name>
    <dbReference type="NCBI Taxonomy" id="1888891"/>
    <lineage>
        <taxon>Bacteria</taxon>
        <taxon>Bacillati</taxon>
        <taxon>Bacillota</taxon>
        <taxon>Clostridia</taxon>
        <taxon>Eubacteriales</taxon>
        <taxon>Desulfitobacteriaceae</taxon>
        <taxon>Desulfosporosinus</taxon>
    </lineage>
</organism>
<keyword evidence="2" id="KW-1185">Reference proteome</keyword>
<gene>
    <name evidence="1" type="ORF">DSOL_3285</name>
</gene>
<evidence type="ECO:0000313" key="1">
    <source>
        <dbReference type="EMBL" id="OLN29945.1"/>
    </source>
</evidence>
<proteinExistence type="predicted"/>
<protein>
    <submittedName>
        <fullName evidence="1">Uncharacterized protein</fullName>
    </submittedName>
</protein>
<dbReference type="STRING" id="1888891.DSOL_3285"/>
<dbReference type="Proteomes" id="UP000186102">
    <property type="component" value="Unassembled WGS sequence"/>
</dbReference>
<dbReference type="EMBL" id="MLBF01000028">
    <property type="protein sequence ID" value="OLN29945.1"/>
    <property type="molecule type" value="Genomic_DNA"/>
</dbReference>
<sequence>MAPKPFETETINPQTELSYAYYALTHNRRIQDELLKGKPVRL</sequence>
<name>A0A1Q8QRI7_9FIRM</name>
<accession>A0A1Q8QRI7</accession>
<evidence type="ECO:0000313" key="2">
    <source>
        <dbReference type="Proteomes" id="UP000186102"/>
    </source>
</evidence>
<reference evidence="1 2" key="1">
    <citation type="submission" date="2016-09" db="EMBL/GenBank/DDBJ databases">
        <title>Complete genome of Desulfosporosinus sp. OL.</title>
        <authorList>
            <person name="Mardanov A."/>
            <person name="Beletsky A."/>
            <person name="Panova A."/>
            <person name="Karnachuk O."/>
            <person name="Ravin N."/>
        </authorList>
    </citation>
    <scope>NUCLEOTIDE SEQUENCE [LARGE SCALE GENOMIC DNA]</scope>
    <source>
        <strain evidence="1 2">OL</strain>
    </source>
</reference>